<keyword evidence="1" id="KW-0802">TPR repeat</keyword>
<evidence type="ECO:0008006" key="5">
    <source>
        <dbReference type="Google" id="ProtNLM"/>
    </source>
</evidence>
<dbReference type="PROSITE" id="PS50005">
    <property type="entry name" value="TPR"/>
    <property type="match status" value="1"/>
</dbReference>
<evidence type="ECO:0000256" key="2">
    <source>
        <dbReference type="SAM" id="Phobius"/>
    </source>
</evidence>
<dbReference type="OrthoDB" id="1658288at2759"/>
<proteinExistence type="predicted"/>
<feature type="transmembrane region" description="Helical" evidence="2">
    <location>
        <begin position="467"/>
        <end position="487"/>
    </location>
</feature>
<dbReference type="Proteomes" id="UP000236161">
    <property type="component" value="Unassembled WGS sequence"/>
</dbReference>
<keyword evidence="4" id="KW-1185">Reference proteome</keyword>
<accession>A0A2I0A9J7</accession>
<dbReference type="AlphaFoldDB" id="A0A2I0A9J7"/>
<dbReference type="InterPro" id="IPR019734">
    <property type="entry name" value="TPR_rpt"/>
</dbReference>
<dbReference type="Pfam" id="PF13374">
    <property type="entry name" value="TPR_10"/>
    <property type="match status" value="2"/>
</dbReference>
<dbReference type="Pfam" id="PF13424">
    <property type="entry name" value="TPR_12"/>
    <property type="match status" value="1"/>
</dbReference>
<dbReference type="InterPro" id="IPR011990">
    <property type="entry name" value="TPR-like_helical_dom_sf"/>
</dbReference>
<dbReference type="SMART" id="SM00028">
    <property type="entry name" value="TPR"/>
    <property type="match status" value="4"/>
</dbReference>
<organism evidence="3 4">
    <name type="scientific">Apostasia shenzhenica</name>
    <dbReference type="NCBI Taxonomy" id="1088818"/>
    <lineage>
        <taxon>Eukaryota</taxon>
        <taxon>Viridiplantae</taxon>
        <taxon>Streptophyta</taxon>
        <taxon>Embryophyta</taxon>
        <taxon>Tracheophyta</taxon>
        <taxon>Spermatophyta</taxon>
        <taxon>Magnoliopsida</taxon>
        <taxon>Liliopsida</taxon>
        <taxon>Asparagales</taxon>
        <taxon>Orchidaceae</taxon>
        <taxon>Apostasioideae</taxon>
        <taxon>Apostasia</taxon>
    </lineage>
</organism>
<gene>
    <name evidence="3" type="ORF">AXF42_Ash010112</name>
</gene>
<evidence type="ECO:0000313" key="4">
    <source>
        <dbReference type="Proteomes" id="UP000236161"/>
    </source>
</evidence>
<dbReference type="PANTHER" id="PTHR47689:SF2">
    <property type="entry name" value="TETRATRICOPEPTIDE REPEAT (TPR)-LIKE SUPERFAMILY PROTEIN"/>
    <property type="match status" value="1"/>
</dbReference>
<feature type="repeat" description="TPR" evidence="1">
    <location>
        <begin position="206"/>
        <end position="239"/>
    </location>
</feature>
<keyword evidence="2" id="KW-1133">Transmembrane helix</keyword>
<dbReference type="Gene3D" id="1.25.40.10">
    <property type="entry name" value="Tetratricopeptide repeat domain"/>
    <property type="match status" value="2"/>
</dbReference>
<reference evidence="3 4" key="1">
    <citation type="journal article" date="2017" name="Nature">
        <title>The Apostasia genome and the evolution of orchids.</title>
        <authorList>
            <person name="Zhang G.Q."/>
            <person name="Liu K.W."/>
            <person name="Li Z."/>
            <person name="Lohaus R."/>
            <person name="Hsiao Y.Y."/>
            <person name="Niu S.C."/>
            <person name="Wang J.Y."/>
            <person name="Lin Y.C."/>
            <person name="Xu Q."/>
            <person name="Chen L.J."/>
            <person name="Yoshida K."/>
            <person name="Fujiwara S."/>
            <person name="Wang Z.W."/>
            <person name="Zhang Y.Q."/>
            <person name="Mitsuda N."/>
            <person name="Wang M."/>
            <person name="Liu G.H."/>
            <person name="Pecoraro L."/>
            <person name="Huang H.X."/>
            <person name="Xiao X.J."/>
            <person name="Lin M."/>
            <person name="Wu X.Y."/>
            <person name="Wu W.L."/>
            <person name="Chen Y.Y."/>
            <person name="Chang S.B."/>
            <person name="Sakamoto S."/>
            <person name="Ohme-Takagi M."/>
            <person name="Yagi M."/>
            <person name="Zeng S.J."/>
            <person name="Shen C.Y."/>
            <person name="Yeh C.M."/>
            <person name="Luo Y.B."/>
            <person name="Tsai W.C."/>
            <person name="Van de Peer Y."/>
            <person name="Liu Z.J."/>
        </authorList>
    </citation>
    <scope>NUCLEOTIDE SEQUENCE [LARGE SCALE GENOMIC DNA]</scope>
    <source>
        <strain evidence="4">cv. Shenzhen</strain>
        <tissue evidence="3">Stem</tissue>
    </source>
</reference>
<protein>
    <recommendedName>
        <fullName evidence="5">MalT-like TPR region domain-containing protein</fullName>
    </recommendedName>
</protein>
<dbReference type="PANTHER" id="PTHR47689">
    <property type="entry name" value="TETRATRICOPEPTIDE REPEAT (TPR)-LIKE SUPERFAMILY PROTEIN"/>
    <property type="match status" value="1"/>
</dbReference>
<keyword evidence="2" id="KW-0812">Transmembrane</keyword>
<evidence type="ECO:0000313" key="3">
    <source>
        <dbReference type="EMBL" id="PKA52216.1"/>
    </source>
</evidence>
<feature type="transmembrane region" description="Helical" evidence="2">
    <location>
        <begin position="235"/>
        <end position="256"/>
    </location>
</feature>
<sequence>MAVQLAIVLLRRLRSLHGEASLLRAVTPIVLANHRDPSLGSIGLQQLGSSWSTWRHQWHLIFNIFLSGSVALSFGMSRKLVLADDASKSESSFNIHQRADSVSGLSRIEDGSVISNSHTIKWRIFTDNGRDLFMKGKLDDAEKYFQLALHEAKEGFGLRDPHVASSCNNLAEIYRLKKAFDKAEPLYLEAINILQESFGTDDIRVGAALHNLGQFYFVQRRVEQAQKCYERALKVLGGFQKIAIFCFLIVVLLLSIEGRVLGYGHVDYANTMYHLGVVLYLLGKDKDAEALLRESVRILEENGLGETSTCLKRLCYLAKVLVKSDRLPEAESLQRKILHVLEISKGWNSMETITAAEGLAMTRQSLGGLFEAQELLERCLDARKKILPQEHIQVAANMLHLARLAFLKSNELRQSKISDAIVELNNAMLLADSSIRIAKGNVHSTVKSHGDIQGNKTITKSSIDKKFALITLLQSFYFLVILGATMIEISGMETEELGAVQVEIEQAIQECISIFNEATTRSLLFSSPDIKGEYISCLDHLMNFRLKNANNSAEKSKAFQELKDYVQSIKDELLVLNDKKDELLGSRAKQLKDELLRRDVEKEQQ</sequence>
<dbReference type="SUPFAM" id="SSF48452">
    <property type="entry name" value="TPR-like"/>
    <property type="match status" value="1"/>
</dbReference>
<dbReference type="EMBL" id="KZ452008">
    <property type="protein sequence ID" value="PKA52216.1"/>
    <property type="molecule type" value="Genomic_DNA"/>
</dbReference>
<dbReference type="STRING" id="1088818.A0A2I0A9J7"/>
<name>A0A2I0A9J7_9ASPA</name>
<evidence type="ECO:0000256" key="1">
    <source>
        <dbReference type="PROSITE-ProRule" id="PRU00339"/>
    </source>
</evidence>
<keyword evidence="2" id="KW-0472">Membrane</keyword>